<feature type="transmembrane region" description="Helical" evidence="1">
    <location>
        <begin position="20"/>
        <end position="37"/>
    </location>
</feature>
<protein>
    <submittedName>
        <fullName evidence="2">Uncharacterized protein</fullName>
    </submittedName>
</protein>
<organism evidence="2">
    <name type="scientific">Rhizophora mucronata</name>
    <name type="common">Asiatic mangrove</name>
    <dbReference type="NCBI Taxonomy" id="61149"/>
    <lineage>
        <taxon>Eukaryota</taxon>
        <taxon>Viridiplantae</taxon>
        <taxon>Streptophyta</taxon>
        <taxon>Embryophyta</taxon>
        <taxon>Tracheophyta</taxon>
        <taxon>Spermatophyta</taxon>
        <taxon>Magnoliopsida</taxon>
        <taxon>eudicotyledons</taxon>
        <taxon>Gunneridae</taxon>
        <taxon>Pentapetalae</taxon>
        <taxon>rosids</taxon>
        <taxon>fabids</taxon>
        <taxon>Malpighiales</taxon>
        <taxon>Rhizophoraceae</taxon>
        <taxon>Rhizophora</taxon>
    </lineage>
</organism>
<proteinExistence type="predicted"/>
<accession>A0A2P2P7B7</accession>
<dbReference type="AlphaFoldDB" id="A0A2P2P7B7"/>
<evidence type="ECO:0000313" key="2">
    <source>
        <dbReference type="EMBL" id="MBX50577.1"/>
    </source>
</evidence>
<name>A0A2P2P7B7_RHIMU</name>
<keyword evidence="1" id="KW-0812">Transmembrane</keyword>
<keyword evidence="1" id="KW-1133">Transmembrane helix</keyword>
<reference evidence="2" key="1">
    <citation type="submission" date="2018-02" db="EMBL/GenBank/DDBJ databases">
        <title>Rhizophora mucronata_Transcriptome.</title>
        <authorList>
            <person name="Meera S.P."/>
            <person name="Sreeshan A."/>
            <person name="Augustine A."/>
        </authorList>
    </citation>
    <scope>NUCLEOTIDE SEQUENCE</scope>
    <source>
        <tissue evidence="2">Leaf</tissue>
    </source>
</reference>
<sequence length="41" mass="4910">MMLCFHSQPTAIMMVLQPDFWILFSVSDYTCYIFHYLSMPT</sequence>
<dbReference type="EMBL" id="GGEC01070093">
    <property type="protein sequence ID" value="MBX50577.1"/>
    <property type="molecule type" value="Transcribed_RNA"/>
</dbReference>
<keyword evidence="1" id="KW-0472">Membrane</keyword>
<evidence type="ECO:0000256" key="1">
    <source>
        <dbReference type="SAM" id="Phobius"/>
    </source>
</evidence>